<reference evidence="2 3" key="1">
    <citation type="submission" date="2018-06" db="EMBL/GenBank/DDBJ databases">
        <title>Mucibacter soli gen. nov., sp. nov., a new member of the family Chitinophagaceae producing mucin.</title>
        <authorList>
            <person name="Kim M.-K."/>
            <person name="Park S."/>
            <person name="Kim T.-S."/>
            <person name="Joung Y."/>
            <person name="Han J.-H."/>
            <person name="Kim S.B."/>
        </authorList>
    </citation>
    <scope>NUCLEOTIDE SEQUENCE [LARGE SCALE GENOMIC DNA]</scope>
    <source>
        <strain evidence="2 3">R1-15</strain>
    </source>
</reference>
<keyword evidence="3" id="KW-1185">Reference proteome</keyword>
<dbReference type="EMBL" id="QKTW01000006">
    <property type="protein sequence ID" value="PZF74258.1"/>
    <property type="molecule type" value="Genomic_DNA"/>
</dbReference>
<dbReference type="PANTHER" id="PTHR38011:SF2">
    <property type="entry name" value="BIFUNCTIONAL DEAMINASE-REDUCTASE DOMAIN PROTEIN"/>
    <property type="match status" value="1"/>
</dbReference>
<sequence length="206" mass="23090">MRKIIVLSMITLDGIMQAPGGPEEDTSGGFEYGGWVAPYFDEVGMSALKKQLKPADLLLGRKTFDIFEGYWPTHEQYWPGVNDVTKYVLSKTKKRSDWQHCVFLENVADIEKLKNSQGGDIQVHGSGELVQQLFKHDLVDELWLKIYPLTLGKGKKFFGDGVIPAAFALTETTITPTGVIMANYKRAGKVKTSDIDELEEKMKKAE</sequence>
<organism evidence="2 3">
    <name type="scientific">Taibaiella soli</name>
    <dbReference type="NCBI Taxonomy" id="1649169"/>
    <lineage>
        <taxon>Bacteria</taxon>
        <taxon>Pseudomonadati</taxon>
        <taxon>Bacteroidota</taxon>
        <taxon>Chitinophagia</taxon>
        <taxon>Chitinophagales</taxon>
        <taxon>Chitinophagaceae</taxon>
        <taxon>Taibaiella</taxon>
    </lineage>
</organism>
<gene>
    <name evidence="2" type="ORF">DN068_04390</name>
</gene>
<dbReference type="PANTHER" id="PTHR38011">
    <property type="entry name" value="DIHYDROFOLATE REDUCTASE FAMILY PROTEIN (AFU_ORTHOLOGUE AFUA_8G06820)"/>
    <property type="match status" value="1"/>
</dbReference>
<accession>A0A2W2B2J8</accession>
<dbReference type="GO" id="GO:0008703">
    <property type="term" value="F:5-amino-6-(5-phosphoribosylamino)uracil reductase activity"/>
    <property type="evidence" value="ECO:0007669"/>
    <property type="project" value="InterPro"/>
</dbReference>
<protein>
    <submittedName>
        <fullName evidence="2">Dihydrofolate reductase</fullName>
    </submittedName>
</protein>
<dbReference type="GO" id="GO:0009231">
    <property type="term" value="P:riboflavin biosynthetic process"/>
    <property type="evidence" value="ECO:0007669"/>
    <property type="project" value="InterPro"/>
</dbReference>
<evidence type="ECO:0000313" key="2">
    <source>
        <dbReference type="EMBL" id="PZF74258.1"/>
    </source>
</evidence>
<dbReference type="OrthoDB" id="195113at2"/>
<dbReference type="Pfam" id="PF01872">
    <property type="entry name" value="RibD_C"/>
    <property type="match status" value="1"/>
</dbReference>
<dbReference type="SUPFAM" id="SSF53597">
    <property type="entry name" value="Dihydrofolate reductase-like"/>
    <property type="match status" value="1"/>
</dbReference>
<dbReference type="AlphaFoldDB" id="A0A2W2B2J8"/>
<feature type="domain" description="Bacterial bifunctional deaminase-reductase C-terminal" evidence="1">
    <location>
        <begin position="2"/>
        <end position="178"/>
    </location>
</feature>
<dbReference type="RefSeq" id="WP_110997674.1">
    <property type="nucleotide sequence ID" value="NZ_QKTW01000006.1"/>
</dbReference>
<dbReference type="InterPro" id="IPR024072">
    <property type="entry name" value="DHFR-like_dom_sf"/>
</dbReference>
<dbReference type="Gene3D" id="3.40.430.10">
    <property type="entry name" value="Dihydrofolate Reductase, subunit A"/>
    <property type="match status" value="1"/>
</dbReference>
<name>A0A2W2B2J8_9BACT</name>
<dbReference type="InterPro" id="IPR050765">
    <property type="entry name" value="Riboflavin_Biosynth_HTPR"/>
</dbReference>
<evidence type="ECO:0000313" key="3">
    <source>
        <dbReference type="Proteomes" id="UP000248745"/>
    </source>
</evidence>
<evidence type="ECO:0000259" key="1">
    <source>
        <dbReference type="Pfam" id="PF01872"/>
    </source>
</evidence>
<dbReference type="Proteomes" id="UP000248745">
    <property type="component" value="Unassembled WGS sequence"/>
</dbReference>
<dbReference type="InterPro" id="IPR002734">
    <property type="entry name" value="RibDG_C"/>
</dbReference>
<proteinExistence type="predicted"/>
<comment type="caution">
    <text evidence="2">The sequence shown here is derived from an EMBL/GenBank/DDBJ whole genome shotgun (WGS) entry which is preliminary data.</text>
</comment>